<comment type="caution">
    <text evidence="2">The sequence shown here is derived from an EMBL/GenBank/DDBJ whole genome shotgun (WGS) entry which is preliminary data.</text>
</comment>
<accession>A0AAJ0CBU4</accession>
<evidence type="ECO:0000256" key="1">
    <source>
        <dbReference type="SAM" id="MobiDB-lite"/>
    </source>
</evidence>
<keyword evidence="3" id="KW-1185">Reference proteome</keyword>
<reference evidence="2" key="1">
    <citation type="submission" date="2023-06" db="EMBL/GenBank/DDBJ databases">
        <title>Conoideocrella luteorostrata (Hypocreales: Clavicipitaceae), a potential biocontrol fungus for elongate hemlock scale in United States Christmas tree production areas.</title>
        <authorList>
            <person name="Barrett H."/>
            <person name="Lovett B."/>
            <person name="Macias A.M."/>
            <person name="Stajich J.E."/>
            <person name="Kasson M.T."/>
        </authorList>
    </citation>
    <scope>NUCLEOTIDE SEQUENCE</scope>
    <source>
        <strain evidence="2">ARSEF 14590</strain>
    </source>
</reference>
<proteinExistence type="predicted"/>
<organism evidence="2 3">
    <name type="scientific">Conoideocrella luteorostrata</name>
    <dbReference type="NCBI Taxonomy" id="1105319"/>
    <lineage>
        <taxon>Eukaryota</taxon>
        <taxon>Fungi</taxon>
        <taxon>Dikarya</taxon>
        <taxon>Ascomycota</taxon>
        <taxon>Pezizomycotina</taxon>
        <taxon>Sordariomycetes</taxon>
        <taxon>Hypocreomycetidae</taxon>
        <taxon>Hypocreales</taxon>
        <taxon>Clavicipitaceae</taxon>
        <taxon>Conoideocrella</taxon>
    </lineage>
</organism>
<feature type="compositionally biased region" description="Basic and acidic residues" evidence="1">
    <location>
        <begin position="89"/>
        <end position="99"/>
    </location>
</feature>
<dbReference type="Proteomes" id="UP001251528">
    <property type="component" value="Unassembled WGS sequence"/>
</dbReference>
<protein>
    <submittedName>
        <fullName evidence="2">Uncharacterized protein</fullName>
    </submittedName>
</protein>
<evidence type="ECO:0000313" key="2">
    <source>
        <dbReference type="EMBL" id="KAK2590214.1"/>
    </source>
</evidence>
<feature type="compositionally biased region" description="Polar residues" evidence="1">
    <location>
        <begin position="49"/>
        <end position="66"/>
    </location>
</feature>
<name>A0AAJ0CBU4_9HYPO</name>
<dbReference type="AlphaFoldDB" id="A0AAJ0CBU4"/>
<gene>
    <name evidence="2" type="ORF">QQS21_012102</name>
</gene>
<sequence length="119" mass="13134">MGSGCCKPSGDDVDDGQTVPLKDRRNPHANGFASYPASNPAQPRYYEDFSTTPAETFTPSPLSENSDYYIRAEDSTALQRVPRVQPKKNGSDYKPEERYSTVKVDISSYGGNPGMYGRQ</sequence>
<evidence type="ECO:0000313" key="3">
    <source>
        <dbReference type="Proteomes" id="UP001251528"/>
    </source>
</evidence>
<dbReference type="EMBL" id="JASWJB010000468">
    <property type="protein sequence ID" value="KAK2590214.1"/>
    <property type="molecule type" value="Genomic_DNA"/>
</dbReference>
<feature type="region of interest" description="Disordered" evidence="1">
    <location>
        <begin position="1"/>
        <end position="99"/>
    </location>
</feature>